<dbReference type="Proteomes" id="UP000199064">
    <property type="component" value="Unassembled WGS sequence"/>
</dbReference>
<protein>
    <submittedName>
        <fullName evidence="7">O-acetylserine/cysteine efflux transporter</fullName>
    </submittedName>
</protein>
<feature type="domain" description="EamA" evidence="6">
    <location>
        <begin position="6"/>
        <end position="131"/>
    </location>
</feature>
<dbReference type="PANTHER" id="PTHR32322">
    <property type="entry name" value="INNER MEMBRANE TRANSPORTER"/>
    <property type="match status" value="1"/>
</dbReference>
<dbReference type="GO" id="GO:0016020">
    <property type="term" value="C:membrane"/>
    <property type="evidence" value="ECO:0007669"/>
    <property type="project" value="UniProtKB-SubCell"/>
</dbReference>
<evidence type="ECO:0000259" key="6">
    <source>
        <dbReference type="Pfam" id="PF00892"/>
    </source>
</evidence>
<feature type="transmembrane region" description="Helical" evidence="5">
    <location>
        <begin position="171"/>
        <end position="190"/>
    </location>
</feature>
<feature type="transmembrane region" description="Helical" evidence="5">
    <location>
        <begin position="91"/>
        <end position="109"/>
    </location>
</feature>
<evidence type="ECO:0000256" key="5">
    <source>
        <dbReference type="SAM" id="Phobius"/>
    </source>
</evidence>
<keyword evidence="3 5" id="KW-1133">Transmembrane helix</keyword>
<feature type="transmembrane region" description="Helical" evidence="5">
    <location>
        <begin position="58"/>
        <end position="79"/>
    </location>
</feature>
<dbReference type="InterPro" id="IPR037185">
    <property type="entry name" value="EmrE-like"/>
</dbReference>
<dbReference type="InterPro" id="IPR000620">
    <property type="entry name" value="EamA_dom"/>
</dbReference>
<keyword evidence="8" id="KW-1185">Reference proteome</keyword>
<feature type="transmembrane region" description="Helical" evidence="5">
    <location>
        <begin position="202"/>
        <end position="226"/>
    </location>
</feature>
<proteinExistence type="predicted"/>
<sequence length="293" mass="31234">MKLPHILLALLVTAVWGFNFVVIKVGIDNFPPILFSALRFTAAALPLAFFVPRPAIAWRYVIAIAVVLGIVKFTLLFWSMHVGLSAGLSSLVLQSQAFFTIMLAAFVLAERPTRMQLLGIFVAFCGIALIALTVDGSITITGLALAIAAAFMWAISNLLMKQAGKVDMFRLMVHVSLIPPIPLFALSLMIEGWEADMAALASVSWAGVGAVLYIAYGATIFGFAVWGMLIRTYGAGRIAPFSLLVPIFGMSSSALFLGETFGPLRMAAAALVLAGLMLTLVRKRAPLAEVGAA</sequence>
<dbReference type="EMBL" id="FNSL01000001">
    <property type="protein sequence ID" value="SEB42509.1"/>
    <property type="molecule type" value="Genomic_DNA"/>
</dbReference>
<keyword evidence="2 5" id="KW-0812">Transmembrane</keyword>
<dbReference type="PANTHER" id="PTHR32322:SF9">
    <property type="entry name" value="AMINO-ACID METABOLITE EFFLUX PUMP-RELATED"/>
    <property type="match status" value="1"/>
</dbReference>
<feature type="transmembrane region" description="Helical" evidence="5">
    <location>
        <begin position="238"/>
        <end position="258"/>
    </location>
</feature>
<dbReference type="AlphaFoldDB" id="A0A1H4J833"/>
<dbReference type="Pfam" id="PF00892">
    <property type="entry name" value="EamA"/>
    <property type="match status" value="2"/>
</dbReference>
<gene>
    <name evidence="7" type="ORF">SAMN05216452_1113</name>
</gene>
<dbReference type="RefSeq" id="WP_090327317.1">
    <property type="nucleotide sequence ID" value="NZ_FNSL01000001.1"/>
</dbReference>
<evidence type="ECO:0000313" key="8">
    <source>
        <dbReference type="Proteomes" id="UP000199064"/>
    </source>
</evidence>
<evidence type="ECO:0000256" key="2">
    <source>
        <dbReference type="ARBA" id="ARBA00022692"/>
    </source>
</evidence>
<feature type="transmembrane region" description="Helical" evidence="5">
    <location>
        <begin position="140"/>
        <end position="159"/>
    </location>
</feature>
<reference evidence="8" key="1">
    <citation type="submission" date="2016-10" db="EMBL/GenBank/DDBJ databases">
        <authorList>
            <person name="Varghese N."/>
            <person name="Submissions S."/>
        </authorList>
    </citation>
    <scope>NUCLEOTIDE SEQUENCE [LARGE SCALE GENOMIC DNA]</scope>
    <source>
        <strain evidence="8">ES.061</strain>
    </source>
</reference>
<accession>A0A1H4J833</accession>
<feature type="transmembrane region" description="Helical" evidence="5">
    <location>
        <begin position="33"/>
        <end position="51"/>
    </location>
</feature>
<feature type="transmembrane region" description="Helical" evidence="5">
    <location>
        <begin position="264"/>
        <end position="281"/>
    </location>
</feature>
<evidence type="ECO:0000313" key="7">
    <source>
        <dbReference type="EMBL" id="SEB42509.1"/>
    </source>
</evidence>
<feature type="domain" description="EamA" evidence="6">
    <location>
        <begin position="141"/>
        <end position="280"/>
    </location>
</feature>
<feature type="transmembrane region" description="Helical" evidence="5">
    <location>
        <begin position="7"/>
        <end position="27"/>
    </location>
</feature>
<dbReference type="SUPFAM" id="SSF103481">
    <property type="entry name" value="Multidrug resistance efflux transporter EmrE"/>
    <property type="match status" value="2"/>
</dbReference>
<feature type="transmembrane region" description="Helical" evidence="5">
    <location>
        <begin position="116"/>
        <end position="134"/>
    </location>
</feature>
<dbReference type="InterPro" id="IPR050638">
    <property type="entry name" value="AA-Vitamin_Transporters"/>
</dbReference>
<evidence type="ECO:0000256" key="3">
    <source>
        <dbReference type="ARBA" id="ARBA00022989"/>
    </source>
</evidence>
<organism evidence="7 8">
    <name type="scientific">Nitratireductor aquibiodomus</name>
    <dbReference type="NCBI Taxonomy" id="204799"/>
    <lineage>
        <taxon>Bacteria</taxon>
        <taxon>Pseudomonadati</taxon>
        <taxon>Pseudomonadota</taxon>
        <taxon>Alphaproteobacteria</taxon>
        <taxon>Hyphomicrobiales</taxon>
        <taxon>Phyllobacteriaceae</taxon>
        <taxon>Nitratireductor</taxon>
    </lineage>
</organism>
<evidence type="ECO:0000256" key="4">
    <source>
        <dbReference type="ARBA" id="ARBA00023136"/>
    </source>
</evidence>
<evidence type="ECO:0000256" key="1">
    <source>
        <dbReference type="ARBA" id="ARBA00004141"/>
    </source>
</evidence>
<keyword evidence="4 5" id="KW-0472">Membrane</keyword>
<name>A0A1H4J833_9HYPH</name>
<comment type="subcellular location">
    <subcellularLocation>
        <location evidence="1">Membrane</location>
        <topology evidence="1">Multi-pass membrane protein</topology>
    </subcellularLocation>
</comment>